<dbReference type="SUPFAM" id="SSF54821">
    <property type="entry name" value="Ribosomal protein S3 C-terminal domain"/>
    <property type="match status" value="1"/>
</dbReference>
<evidence type="ECO:0000256" key="3">
    <source>
        <dbReference type="ARBA" id="ARBA00023274"/>
    </source>
</evidence>
<evidence type="ECO:0000313" key="5">
    <source>
        <dbReference type="Proteomes" id="UP000244005"/>
    </source>
</evidence>
<dbReference type="GO" id="GO:1990904">
    <property type="term" value="C:ribonucleoprotein complex"/>
    <property type="evidence" value="ECO:0007669"/>
    <property type="project" value="UniProtKB-KW"/>
</dbReference>
<keyword evidence="3" id="KW-0687">Ribonucleoprotein</keyword>
<dbReference type="InterPro" id="IPR036419">
    <property type="entry name" value="Ribosomal_S3_C_sf"/>
</dbReference>
<evidence type="ECO:0000256" key="2">
    <source>
        <dbReference type="ARBA" id="ARBA00022980"/>
    </source>
</evidence>
<reference evidence="5" key="1">
    <citation type="journal article" date="2017" name="Cell">
        <title>Insights into land plant evolution garnered from the Marchantia polymorpha genome.</title>
        <authorList>
            <person name="Bowman J.L."/>
            <person name="Kohchi T."/>
            <person name="Yamato K.T."/>
            <person name="Jenkins J."/>
            <person name="Shu S."/>
            <person name="Ishizaki K."/>
            <person name="Yamaoka S."/>
            <person name="Nishihama R."/>
            <person name="Nakamura Y."/>
            <person name="Berger F."/>
            <person name="Adam C."/>
            <person name="Aki S.S."/>
            <person name="Althoff F."/>
            <person name="Araki T."/>
            <person name="Arteaga-Vazquez M.A."/>
            <person name="Balasubrmanian S."/>
            <person name="Barry K."/>
            <person name="Bauer D."/>
            <person name="Boehm C.R."/>
            <person name="Briginshaw L."/>
            <person name="Caballero-Perez J."/>
            <person name="Catarino B."/>
            <person name="Chen F."/>
            <person name="Chiyoda S."/>
            <person name="Chovatia M."/>
            <person name="Davies K.M."/>
            <person name="Delmans M."/>
            <person name="Demura T."/>
            <person name="Dierschke T."/>
            <person name="Dolan L."/>
            <person name="Dorantes-Acosta A.E."/>
            <person name="Eklund D.M."/>
            <person name="Florent S.N."/>
            <person name="Flores-Sandoval E."/>
            <person name="Fujiyama A."/>
            <person name="Fukuzawa H."/>
            <person name="Galik B."/>
            <person name="Grimanelli D."/>
            <person name="Grimwood J."/>
            <person name="Grossniklaus U."/>
            <person name="Hamada T."/>
            <person name="Haseloff J."/>
            <person name="Hetherington A.J."/>
            <person name="Higo A."/>
            <person name="Hirakawa Y."/>
            <person name="Hundley H.N."/>
            <person name="Ikeda Y."/>
            <person name="Inoue K."/>
            <person name="Inoue S.I."/>
            <person name="Ishida S."/>
            <person name="Jia Q."/>
            <person name="Kakita M."/>
            <person name="Kanazawa T."/>
            <person name="Kawai Y."/>
            <person name="Kawashima T."/>
            <person name="Kennedy M."/>
            <person name="Kinose K."/>
            <person name="Kinoshita T."/>
            <person name="Kohara Y."/>
            <person name="Koide E."/>
            <person name="Komatsu K."/>
            <person name="Kopischke S."/>
            <person name="Kubo M."/>
            <person name="Kyozuka J."/>
            <person name="Lagercrantz U."/>
            <person name="Lin S.S."/>
            <person name="Lindquist E."/>
            <person name="Lipzen A.M."/>
            <person name="Lu C.W."/>
            <person name="De Luna E."/>
            <person name="Martienssen R.A."/>
            <person name="Minamino N."/>
            <person name="Mizutani M."/>
            <person name="Mizutani M."/>
            <person name="Mochizuki N."/>
            <person name="Monte I."/>
            <person name="Mosher R."/>
            <person name="Nagasaki H."/>
            <person name="Nakagami H."/>
            <person name="Naramoto S."/>
            <person name="Nishitani K."/>
            <person name="Ohtani M."/>
            <person name="Okamoto T."/>
            <person name="Okumura M."/>
            <person name="Phillips J."/>
            <person name="Pollak B."/>
            <person name="Reinders A."/>
            <person name="Rovekamp M."/>
            <person name="Sano R."/>
            <person name="Sawa S."/>
            <person name="Schmid M.W."/>
            <person name="Shirakawa M."/>
            <person name="Solano R."/>
            <person name="Spunde A."/>
            <person name="Suetsugu N."/>
            <person name="Sugano S."/>
            <person name="Sugiyama A."/>
            <person name="Sun R."/>
            <person name="Suzuki Y."/>
            <person name="Takenaka M."/>
            <person name="Takezawa D."/>
            <person name="Tomogane H."/>
            <person name="Tsuzuki M."/>
            <person name="Ueda T."/>
            <person name="Umeda M."/>
            <person name="Ward J.M."/>
            <person name="Watanabe Y."/>
            <person name="Yazaki K."/>
            <person name="Yokoyama R."/>
            <person name="Yoshitake Y."/>
            <person name="Yotsui I."/>
            <person name="Zachgo S."/>
            <person name="Schmutz J."/>
        </authorList>
    </citation>
    <scope>NUCLEOTIDE SEQUENCE [LARGE SCALE GENOMIC DNA]</scope>
    <source>
        <strain evidence="5">Tak-1</strain>
    </source>
</reference>
<evidence type="ECO:0008006" key="6">
    <source>
        <dbReference type="Google" id="ProtNLM"/>
    </source>
</evidence>
<dbReference type="AlphaFoldDB" id="A0A2R6WGM8"/>
<proteinExistence type="inferred from homology"/>
<dbReference type="EMBL" id="KZ772765">
    <property type="protein sequence ID" value="PTQ32994.1"/>
    <property type="molecule type" value="Genomic_DNA"/>
</dbReference>
<dbReference type="Gene3D" id="3.30.1140.32">
    <property type="entry name" value="Ribosomal protein S3, C-terminal domain"/>
    <property type="match status" value="1"/>
</dbReference>
<keyword evidence="2" id="KW-0689">Ribosomal protein</keyword>
<dbReference type="OrthoDB" id="599002at2759"/>
<protein>
    <recommendedName>
        <fullName evidence="6">Ribosomal protein S3 C-terminal domain-containing protein</fullName>
    </recommendedName>
</protein>
<comment type="similarity">
    <text evidence="1">Belongs to the universal ribosomal protein uS3 family.</text>
</comment>
<evidence type="ECO:0000313" key="4">
    <source>
        <dbReference type="EMBL" id="PTQ32994.1"/>
    </source>
</evidence>
<dbReference type="OMA" id="EIKIWIF"/>
<dbReference type="Proteomes" id="UP000244005">
    <property type="component" value="Unassembled WGS sequence"/>
</dbReference>
<accession>A0A2R6WGM8</accession>
<sequence length="56" mass="6350">MEKSTELANRGNIKGIEIEISGRLDGAETARSERALEPQTVYGIIEIKIWIFEDEE</sequence>
<evidence type="ECO:0000256" key="1">
    <source>
        <dbReference type="ARBA" id="ARBA00010761"/>
    </source>
</evidence>
<keyword evidence="5" id="KW-1185">Reference proteome</keyword>
<gene>
    <name evidence="4" type="ORF">MARPO_0093s0065</name>
</gene>
<organism evidence="4 5">
    <name type="scientific">Marchantia polymorpha</name>
    <name type="common">Common liverwort</name>
    <name type="synonym">Marchantia aquatica</name>
    <dbReference type="NCBI Taxonomy" id="3197"/>
    <lineage>
        <taxon>Eukaryota</taxon>
        <taxon>Viridiplantae</taxon>
        <taxon>Streptophyta</taxon>
        <taxon>Embryophyta</taxon>
        <taxon>Marchantiophyta</taxon>
        <taxon>Marchantiopsida</taxon>
        <taxon>Marchantiidae</taxon>
        <taxon>Marchantiales</taxon>
        <taxon>Marchantiaceae</taxon>
        <taxon>Marchantia</taxon>
    </lineage>
</organism>
<name>A0A2R6WGM8_MARPO</name>
<dbReference type="GO" id="GO:0005840">
    <property type="term" value="C:ribosome"/>
    <property type="evidence" value="ECO:0007669"/>
    <property type="project" value="UniProtKB-KW"/>
</dbReference>